<dbReference type="RefSeq" id="WP_344895207.1">
    <property type="nucleotide sequence ID" value="NZ_BAAAZP010000226.1"/>
</dbReference>
<gene>
    <name evidence="2" type="ORF">GCM10022224_095510</name>
</gene>
<accession>A0ABP7E601</accession>
<keyword evidence="3" id="KW-1185">Reference proteome</keyword>
<dbReference type="Pfam" id="PF00144">
    <property type="entry name" value="Beta-lactamase"/>
    <property type="match status" value="1"/>
</dbReference>
<dbReference type="EMBL" id="BAAAZP010000226">
    <property type="protein sequence ID" value="GAA3714768.1"/>
    <property type="molecule type" value="Genomic_DNA"/>
</dbReference>
<dbReference type="PANTHER" id="PTHR46825">
    <property type="entry name" value="D-ALANYL-D-ALANINE-CARBOXYPEPTIDASE/ENDOPEPTIDASE AMPH"/>
    <property type="match status" value="1"/>
</dbReference>
<evidence type="ECO:0000313" key="2">
    <source>
        <dbReference type="EMBL" id="GAA3714768.1"/>
    </source>
</evidence>
<name>A0ABP7E601_9ACTN</name>
<dbReference type="Proteomes" id="UP001500902">
    <property type="component" value="Unassembled WGS sequence"/>
</dbReference>
<proteinExistence type="predicted"/>
<dbReference type="InterPro" id="IPR001466">
    <property type="entry name" value="Beta-lactam-related"/>
</dbReference>
<reference evidence="3" key="1">
    <citation type="journal article" date="2019" name="Int. J. Syst. Evol. Microbiol.">
        <title>The Global Catalogue of Microorganisms (GCM) 10K type strain sequencing project: providing services to taxonomists for standard genome sequencing and annotation.</title>
        <authorList>
            <consortium name="The Broad Institute Genomics Platform"/>
            <consortium name="The Broad Institute Genome Sequencing Center for Infectious Disease"/>
            <person name="Wu L."/>
            <person name="Ma J."/>
        </authorList>
    </citation>
    <scope>NUCLEOTIDE SEQUENCE [LARGE SCALE GENOMIC DNA]</scope>
    <source>
        <strain evidence="3">JCM 16904</strain>
    </source>
</reference>
<feature type="domain" description="Beta-lactamase-related" evidence="1">
    <location>
        <begin position="11"/>
        <end position="314"/>
    </location>
</feature>
<dbReference type="PANTHER" id="PTHR46825:SF7">
    <property type="entry name" value="D-ALANYL-D-ALANINE CARBOXYPEPTIDASE"/>
    <property type="match status" value="1"/>
</dbReference>
<comment type="caution">
    <text evidence="2">The sequence shown here is derived from an EMBL/GenBank/DDBJ whole genome shotgun (WGS) entry which is preliminary data.</text>
</comment>
<dbReference type="InterPro" id="IPR012338">
    <property type="entry name" value="Beta-lactam/transpept-like"/>
</dbReference>
<keyword evidence="2" id="KW-0378">Hydrolase</keyword>
<sequence length="334" mass="35527">MSVLHARTDLQRALDRAVADGGGPGIVAESRDGGGEPWFGTAGVADLGTGRARRPGEHFRIGSFTKAFTATLVLRLVADGGLTLDDTVATWLPGVVEEHLGADGTRITIRHLLNNTSGLPDALPGQQPPGPEEPGRRFIYSKVNYSLAGMIIEGATGSTLADEIDRRIARPLGLTGTYLPGDGHPLRDPHARHYSKADEMGRPVEVHDVTGADLSWAGAAGGMVSTTSDLHRFLRALLGGGLLPPALHEEMFTTVPTEGADWLPDTRYGLGVYCQRLPSGRTLWGGGGYIQGSMTYAMGDRDGARTLVANLNGDWNDFLATFTDLYEAGFRPSP</sequence>
<dbReference type="InterPro" id="IPR050491">
    <property type="entry name" value="AmpC-like"/>
</dbReference>
<evidence type="ECO:0000313" key="3">
    <source>
        <dbReference type="Proteomes" id="UP001500902"/>
    </source>
</evidence>
<dbReference type="Gene3D" id="3.40.710.10">
    <property type="entry name" value="DD-peptidase/beta-lactamase superfamily"/>
    <property type="match status" value="1"/>
</dbReference>
<protein>
    <submittedName>
        <fullName evidence="2">Serine hydrolase domain-containing protein</fullName>
    </submittedName>
</protein>
<dbReference type="SUPFAM" id="SSF56601">
    <property type="entry name" value="beta-lactamase/transpeptidase-like"/>
    <property type="match status" value="1"/>
</dbReference>
<organism evidence="2 3">
    <name type="scientific">Nonomuraea antimicrobica</name>
    <dbReference type="NCBI Taxonomy" id="561173"/>
    <lineage>
        <taxon>Bacteria</taxon>
        <taxon>Bacillati</taxon>
        <taxon>Actinomycetota</taxon>
        <taxon>Actinomycetes</taxon>
        <taxon>Streptosporangiales</taxon>
        <taxon>Streptosporangiaceae</taxon>
        <taxon>Nonomuraea</taxon>
    </lineage>
</organism>
<evidence type="ECO:0000259" key="1">
    <source>
        <dbReference type="Pfam" id="PF00144"/>
    </source>
</evidence>
<dbReference type="GO" id="GO:0016787">
    <property type="term" value="F:hydrolase activity"/>
    <property type="evidence" value="ECO:0007669"/>
    <property type="project" value="UniProtKB-KW"/>
</dbReference>